<dbReference type="GO" id="GO:0034551">
    <property type="term" value="P:mitochondrial respiratory chain complex III assembly"/>
    <property type="evidence" value="ECO:0000318"/>
    <property type="project" value="GO_Central"/>
</dbReference>
<protein>
    <submittedName>
        <fullName evidence="5">Complex III assembly factor LYRM7-like Protein</fullName>
    </submittedName>
</protein>
<dbReference type="KEGG" id="tca:658291"/>
<evidence type="ECO:0000256" key="1">
    <source>
        <dbReference type="ARBA" id="ARBA00004305"/>
    </source>
</evidence>
<evidence type="ECO:0000313" key="7">
    <source>
        <dbReference type="Proteomes" id="UP000007266"/>
    </source>
</evidence>
<dbReference type="FunCoup" id="D2A462">
    <property type="interactions" value="184"/>
</dbReference>
<dbReference type="InParanoid" id="D2A462"/>
<keyword evidence="3" id="KW-0496">Mitochondrion</keyword>
<dbReference type="STRING" id="7070.D2A462"/>
<dbReference type="Proteomes" id="UP000007266">
    <property type="component" value="Linkage group 6"/>
</dbReference>
<reference evidence="5 7" key="2">
    <citation type="journal article" date="2010" name="Nucleic Acids Res.">
        <title>BeetleBase in 2010: revisions to provide comprehensive genomic information for Tribolium castaneum.</title>
        <authorList>
            <person name="Kim H.S."/>
            <person name="Murphy T."/>
            <person name="Xia J."/>
            <person name="Caragea D."/>
            <person name="Park Y."/>
            <person name="Beeman R.W."/>
            <person name="Lorenzen M.D."/>
            <person name="Butcher S."/>
            <person name="Manak J.R."/>
            <person name="Brown S.J."/>
        </authorList>
    </citation>
    <scope>GENOME REANNOTATION</scope>
    <source>
        <strain evidence="5 7">Georgia GA2</strain>
    </source>
</reference>
<organism evidence="5 7">
    <name type="scientific">Tribolium castaneum</name>
    <name type="common">Red flour beetle</name>
    <dbReference type="NCBI Taxonomy" id="7070"/>
    <lineage>
        <taxon>Eukaryota</taxon>
        <taxon>Metazoa</taxon>
        <taxon>Ecdysozoa</taxon>
        <taxon>Arthropoda</taxon>
        <taxon>Hexapoda</taxon>
        <taxon>Insecta</taxon>
        <taxon>Pterygota</taxon>
        <taxon>Neoptera</taxon>
        <taxon>Endopterygota</taxon>
        <taxon>Coleoptera</taxon>
        <taxon>Polyphaga</taxon>
        <taxon>Cucujiformia</taxon>
        <taxon>Tenebrionidae</taxon>
        <taxon>Tenebrionidae incertae sedis</taxon>
        <taxon>Tribolium</taxon>
    </lineage>
</organism>
<dbReference type="KEGG" id="tca:663335"/>
<dbReference type="EMBL" id="KQ971346">
    <property type="protein sequence ID" value="EFA05482.1"/>
    <property type="molecule type" value="Genomic_DNA"/>
</dbReference>
<dbReference type="eggNOG" id="ENOG502S5FU">
    <property type="taxonomic scope" value="Eukaryota"/>
</dbReference>
<dbReference type="OrthoDB" id="529194at2759"/>
<dbReference type="GO" id="GO:0044183">
    <property type="term" value="F:protein folding chaperone"/>
    <property type="evidence" value="ECO:0000318"/>
    <property type="project" value="GO_Central"/>
</dbReference>
<proteinExistence type="inferred from homology"/>
<dbReference type="InterPro" id="IPR050435">
    <property type="entry name" value="MZM1/LYRM7"/>
</dbReference>
<keyword evidence="4" id="KW-0143">Chaperone</keyword>
<dbReference type="CDD" id="cd20267">
    <property type="entry name" value="Complex1_LYR_LYRM7"/>
    <property type="match status" value="1"/>
</dbReference>
<comment type="subcellular location">
    <subcellularLocation>
        <location evidence="1">Mitochondrion matrix</location>
    </subcellularLocation>
</comment>
<name>D2A462_TRICA</name>
<dbReference type="EMBL" id="KQ971348">
    <property type="protein sequence ID" value="EFA04839.1"/>
    <property type="molecule type" value="Genomic_DNA"/>
</dbReference>
<evidence type="ECO:0000256" key="3">
    <source>
        <dbReference type="ARBA" id="ARBA00023128"/>
    </source>
</evidence>
<dbReference type="HOGENOM" id="CLU_147114_1_0_1"/>
<evidence type="ECO:0000256" key="4">
    <source>
        <dbReference type="ARBA" id="ARBA00023186"/>
    </source>
</evidence>
<sequence>MAQNLRREVLAAFKSLHKARKHVFQGDNNALTKARSKINEEYKKCKNVTDKHAIEELVNYSKAVETELRVTVIQAREIQPGQYEVRLREEIPRLENVPFNECAQKSKT</sequence>
<dbReference type="PANTHER" id="PTHR46749">
    <property type="entry name" value="COMPLEX III ASSEMBLY FACTOR LYRM7"/>
    <property type="match status" value="1"/>
</dbReference>
<comment type="similarity">
    <text evidence="2">Belongs to the complex I LYR family.</text>
</comment>
<dbReference type="PANTHER" id="PTHR46749:SF1">
    <property type="entry name" value="COMPLEX III ASSEMBLY FACTOR LYRM7"/>
    <property type="match status" value="1"/>
</dbReference>
<dbReference type="AlphaFoldDB" id="D2A462"/>
<keyword evidence="7" id="KW-1185">Reference proteome</keyword>
<dbReference type="GO" id="GO:0005759">
    <property type="term" value="C:mitochondrial matrix"/>
    <property type="evidence" value="ECO:0000318"/>
    <property type="project" value="GO_Central"/>
</dbReference>
<dbReference type="InterPro" id="IPR045298">
    <property type="entry name" value="Complex1_LYR_LYRM7"/>
</dbReference>
<evidence type="ECO:0000313" key="5">
    <source>
        <dbReference type="EMBL" id="EFA04839.1"/>
    </source>
</evidence>
<dbReference type="OMA" id="TRQYVFH"/>
<gene>
    <name evidence="5" type="primary">AUGUSTUS-3.0.2_14889</name>
    <name evidence="6" type="synonym">AUGUSTUS-3.0.2_15666</name>
    <name evidence="5" type="ORF">TcasGA2_TC014889</name>
    <name evidence="6" type="ORF">TcasGA2_TC015666</name>
</gene>
<evidence type="ECO:0000256" key="2">
    <source>
        <dbReference type="ARBA" id="ARBA00009508"/>
    </source>
</evidence>
<accession>D2A462</accession>
<evidence type="ECO:0000313" key="6">
    <source>
        <dbReference type="EMBL" id="EFA05482.1"/>
    </source>
</evidence>
<reference evidence="5" key="3">
    <citation type="submission" date="2014-11" db="EMBL/GenBank/DDBJ databases">
        <title>Tools and pipelines for BioNano data: molecule assembly pipeline and FASTA super scaffolding tool.</title>
        <authorList>
            <person name="Shelton J.M."/>
            <person name="Herndon N."/>
            <person name="Coleman C."/>
            <person name="Lu N."/>
            <person name="Brown S.J."/>
        </authorList>
    </citation>
    <scope>NUCLEOTIDE SEQUENCE</scope>
    <source>
        <strain evidence="5">Georgia GA2</strain>
    </source>
</reference>
<reference evidence="5 7" key="1">
    <citation type="journal article" date="2008" name="Nature">
        <title>The genome of the model beetle and pest Tribolium castaneum.</title>
        <authorList>
            <consortium name="Tribolium Genome Sequencing Consortium"/>
            <person name="Richards S."/>
            <person name="Gibbs R.A."/>
            <person name="Weinstock G.M."/>
            <person name="Brown S.J."/>
            <person name="Denell R."/>
            <person name="Beeman R.W."/>
            <person name="Gibbs R."/>
            <person name="Beeman R.W."/>
            <person name="Brown S.J."/>
            <person name="Bucher G."/>
            <person name="Friedrich M."/>
            <person name="Grimmelikhuijzen C.J."/>
            <person name="Klingler M."/>
            <person name="Lorenzen M."/>
            <person name="Richards S."/>
            <person name="Roth S."/>
            <person name="Schroder R."/>
            <person name="Tautz D."/>
            <person name="Zdobnov E.M."/>
            <person name="Muzny D."/>
            <person name="Gibbs R.A."/>
            <person name="Weinstock G.M."/>
            <person name="Attaway T."/>
            <person name="Bell S."/>
            <person name="Buhay C.J."/>
            <person name="Chandrabose M.N."/>
            <person name="Chavez D."/>
            <person name="Clerk-Blankenburg K.P."/>
            <person name="Cree A."/>
            <person name="Dao M."/>
            <person name="Davis C."/>
            <person name="Chacko J."/>
            <person name="Dinh H."/>
            <person name="Dugan-Rocha S."/>
            <person name="Fowler G."/>
            <person name="Garner T.T."/>
            <person name="Garnes J."/>
            <person name="Gnirke A."/>
            <person name="Hawes A."/>
            <person name="Hernandez J."/>
            <person name="Hines S."/>
            <person name="Holder M."/>
            <person name="Hume J."/>
            <person name="Jhangiani S.N."/>
            <person name="Joshi V."/>
            <person name="Khan Z.M."/>
            <person name="Jackson L."/>
            <person name="Kovar C."/>
            <person name="Kowis A."/>
            <person name="Lee S."/>
            <person name="Lewis L.R."/>
            <person name="Margolis J."/>
            <person name="Morgan M."/>
            <person name="Nazareth L.V."/>
            <person name="Nguyen N."/>
            <person name="Okwuonu G."/>
            <person name="Parker D."/>
            <person name="Richards S."/>
            <person name="Ruiz S.J."/>
            <person name="Santibanez J."/>
            <person name="Savard J."/>
            <person name="Scherer S.E."/>
            <person name="Schneider B."/>
            <person name="Sodergren E."/>
            <person name="Tautz D."/>
            <person name="Vattahil S."/>
            <person name="Villasana D."/>
            <person name="White C.S."/>
            <person name="Wright R."/>
            <person name="Park Y."/>
            <person name="Beeman R.W."/>
            <person name="Lord J."/>
            <person name="Oppert B."/>
            <person name="Lorenzen M."/>
            <person name="Brown S."/>
            <person name="Wang L."/>
            <person name="Savard J."/>
            <person name="Tautz D."/>
            <person name="Richards S."/>
            <person name="Weinstock G."/>
            <person name="Gibbs R.A."/>
            <person name="Liu Y."/>
            <person name="Worley K."/>
            <person name="Weinstock G."/>
            <person name="Elsik C.G."/>
            <person name="Reese J.T."/>
            <person name="Elhaik E."/>
            <person name="Landan G."/>
            <person name="Graur D."/>
            <person name="Arensburger P."/>
            <person name="Atkinson P."/>
            <person name="Beeman R.W."/>
            <person name="Beidler J."/>
            <person name="Brown S.J."/>
            <person name="Demuth J.P."/>
            <person name="Drury D.W."/>
            <person name="Du Y.Z."/>
            <person name="Fujiwara H."/>
            <person name="Lorenzen M."/>
            <person name="Maselli V."/>
            <person name="Osanai M."/>
            <person name="Park Y."/>
            <person name="Robertson H.M."/>
            <person name="Tu Z."/>
            <person name="Wang J.J."/>
            <person name="Wang S."/>
            <person name="Richards S."/>
            <person name="Song H."/>
            <person name="Zhang L."/>
            <person name="Sodergren E."/>
            <person name="Werner D."/>
            <person name="Stanke M."/>
            <person name="Morgenstern B."/>
            <person name="Solovyev V."/>
            <person name="Kosarev P."/>
            <person name="Brown G."/>
            <person name="Chen H.C."/>
            <person name="Ermolaeva O."/>
            <person name="Hlavina W."/>
            <person name="Kapustin Y."/>
            <person name="Kiryutin B."/>
            <person name="Kitts P."/>
            <person name="Maglott D."/>
            <person name="Pruitt K."/>
            <person name="Sapojnikov V."/>
            <person name="Souvorov A."/>
            <person name="Mackey A.J."/>
            <person name="Waterhouse R.M."/>
            <person name="Wyder S."/>
            <person name="Zdobnov E.M."/>
            <person name="Zdobnov E.M."/>
            <person name="Wyder S."/>
            <person name="Kriventseva E.V."/>
            <person name="Kadowaki T."/>
            <person name="Bork P."/>
            <person name="Aranda M."/>
            <person name="Bao R."/>
            <person name="Beermann A."/>
            <person name="Berns N."/>
            <person name="Bolognesi R."/>
            <person name="Bonneton F."/>
            <person name="Bopp D."/>
            <person name="Brown S.J."/>
            <person name="Bucher G."/>
            <person name="Butts T."/>
            <person name="Chaumot A."/>
            <person name="Denell R.E."/>
            <person name="Ferrier D.E."/>
            <person name="Friedrich M."/>
            <person name="Gordon C.M."/>
            <person name="Jindra M."/>
            <person name="Klingler M."/>
            <person name="Lan Q."/>
            <person name="Lattorff H.M."/>
            <person name="Laudet V."/>
            <person name="von Levetsow C."/>
            <person name="Liu Z."/>
            <person name="Lutz R."/>
            <person name="Lynch J.A."/>
            <person name="da Fonseca R.N."/>
            <person name="Posnien N."/>
            <person name="Reuter R."/>
            <person name="Roth S."/>
            <person name="Savard J."/>
            <person name="Schinko J.B."/>
            <person name="Schmitt C."/>
            <person name="Schoppmeier M."/>
            <person name="Schroder R."/>
            <person name="Shippy T.D."/>
            <person name="Simonnet F."/>
            <person name="Marques-Souza H."/>
            <person name="Tautz D."/>
            <person name="Tomoyasu Y."/>
            <person name="Trauner J."/>
            <person name="Van der Zee M."/>
            <person name="Vervoort M."/>
            <person name="Wittkopp N."/>
            <person name="Wimmer E.A."/>
            <person name="Yang X."/>
            <person name="Jones A.K."/>
            <person name="Sattelle D.B."/>
            <person name="Ebert P.R."/>
            <person name="Nelson D."/>
            <person name="Scott J.G."/>
            <person name="Beeman R.W."/>
            <person name="Muthukrishnan S."/>
            <person name="Kramer K.J."/>
            <person name="Arakane Y."/>
            <person name="Beeman R.W."/>
            <person name="Zhu Q."/>
            <person name="Hogenkamp D."/>
            <person name="Dixit R."/>
            <person name="Oppert B."/>
            <person name="Jiang H."/>
            <person name="Zou Z."/>
            <person name="Marshall J."/>
            <person name="Elpidina E."/>
            <person name="Vinokurov K."/>
            <person name="Oppert C."/>
            <person name="Zou Z."/>
            <person name="Evans J."/>
            <person name="Lu Z."/>
            <person name="Zhao P."/>
            <person name="Sumathipala N."/>
            <person name="Altincicek B."/>
            <person name="Vilcinskas A."/>
            <person name="Williams M."/>
            <person name="Hultmark D."/>
            <person name="Hetru C."/>
            <person name="Jiang H."/>
            <person name="Grimmelikhuijzen C.J."/>
            <person name="Hauser F."/>
            <person name="Cazzamali G."/>
            <person name="Williamson M."/>
            <person name="Park Y."/>
            <person name="Li B."/>
            <person name="Tanaka Y."/>
            <person name="Predel R."/>
            <person name="Neupert S."/>
            <person name="Schachtner J."/>
            <person name="Verleyen P."/>
            <person name="Raible F."/>
            <person name="Bork P."/>
            <person name="Friedrich M."/>
            <person name="Walden K.K."/>
            <person name="Robertson H.M."/>
            <person name="Angeli S."/>
            <person name="Foret S."/>
            <person name="Bucher G."/>
            <person name="Schuetz S."/>
            <person name="Maleszka R."/>
            <person name="Wimmer E.A."/>
            <person name="Beeman R.W."/>
            <person name="Lorenzen M."/>
            <person name="Tomoyasu Y."/>
            <person name="Miller S.C."/>
            <person name="Grossmann D."/>
            <person name="Bucher G."/>
        </authorList>
    </citation>
    <scope>NUCLEOTIDE SEQUENCE [LARGE SCALE GENOMIC DNA]</scope>
    <source>
        <strain evidence="5 7">Georgia GA2</strain>
    </source>
</reference>